<reference evidence="3 4" key="1">
    <citation type="submission" date="2010-10" db="EMBL/GenBank/DDBJ databases">
        <title>Complete sequence of Frankia sp. EuI1c.</title>
        <authorList>
            <consortium name="US DOE Joint Genome Institute"/>
            <person name="Lucas S."/>
            <person name="Copeland A."/>
            <person name="Lapidus A."/>
            <person name="Cheng J.-F."/>
            <person name="Bruce D."/>
            <person name="Goodwin L."/>
            <person name="Pitluck S."/>
            <person name="Chertkov O."/>
            <person name="Detter J.C."/>
            <person name="Han C."/>
            <person name="Tapia R."/>
            <person name="Land M."/>
            <person name="Hauser L."/>
            <person name="Jeffries C."/>
            <person name="Kyrpides N."/>
            <person name="Ivanova N."/>
            <person name="Mikhailova N."/>
            <person name="Beauchemin N."/>
            <person name="Sen A."/>
            <person name="Sur S.A."/>
            <person name="Gtari M."/>
            <person name="Wall L."/>
            <person name="Tisa L."/>
            <person name="Woyke T."/>
        </authorList>
    </citation>
    <scope>NUCLEOTIDE SEQUENCE [LARGE SCALE GENOMIC DNA]</scope>
    <source>
        <strain evidence="4">DSM 45817 / CECT 9037 / EuI1c</strain>
    </source>
</reference>
<dbReference type="STRING" id="298654.FraEuI1c_4224"/>
<name>E3JAN1_PSEI1</name>
<dbReference type="KEGG" id="fri:FraEuI1c_4224"/>
<dbReference type="Proteomes" id="UP000002484">
    <property type="component" value="Chromosome"/>
</dbReference>
<gene>
    <name evidence="3" type="ordered locus">FraEuI1c_4224</name>
</gene>
<dbReference type="InterPro" id="IPR037401">
    <property type="entry name" value="SnoaL-like"/>
</dbReference>
<dbReference type="RefSeq" id="WP_013425341.1">
    <property type="nucleotide sequence ID" value="NC_014666.1"/>
</dbReference>
<sequence length="158" mass="16842">MGVTVVPVDAATYAEVCDLLARHPHQFDNLALAAVPGAYTADAVMGEAPLARVVGGLPFGRVMFPHHTTDVAVHRVDEDTLRVWAKYFVIRGDGTAGSGDYQDTVVRTPLGWRIAERQVTRGNRPDDDPDGPSARSLSTATWLAPRPAGEAAPVRAAS</sequence>
<dbReference type="SUPFAM" id="SSF54427">
    <property type="entry name" value="NTF2-like"/>
    <property type="match status" value="1"/>
</dbReference>
<dbReference type="HOGENOM" id="CLU_1765343_0_0_11"/>
<dbReference type="InterPro" id="IPR032710">
    <property type="entry name" value="NTF2-like_dom_sf"/>
</dbReference>
<dbReference type="OrthoDB" id="4555743at2"/>
<evidence type="ECO:0000313" key="3">
    <source>
        <dbReference type="EMBL" id="ADP82223.1"/>
    </source>
</evidence>
<dbReference type="AlphaFoldDB" id="E3JAN1"/>
<feature type="domain" description="SnoaL-like" evidence="2">
    <location>
        <begin position="11"/>
        <end position="117"/>
    </location>
</feature>
<keyword evidence="4" id="KW-1185">Reference proteome</keyword>
<feature type="region of interest" description="Disordered" evidence="1">
    <location>
        <begin position="117"/>
        <end position="158"/>
    </location>
</feature>
<evidence type="ECO:0000256" key="1">
    <source>
        <dbReference type="SAM" id="MobiDB-lite"/>
    </source>
</evidence>
<dbReference type="CDD" id="cd00531">
    <property type="entry name" value="NTF2_like"/>
    <property type="match status" value="1"/>
</dbReference>
<dbReference type="eggNOG" id="ENOG502ZPTW">
    <property type="taxonomic scope" value="Bacteria"/>
</dbReference>
<dbReference type="EMBL" id="CP002299">
    <property type="protein sequence ID" value="ADP82223.1"/>
    <property type="molecule type" value="Genomic_DNA"/>
</dbReference>
<evidence type="ECO:0000259" key="2">
    <source>
        <dbReference type="Pfam" id="PF13577"/>
    </source>
</evidence>
<evidence type="ECO:0000313" key="4">
    <source>
        <dbReference type="Proteomes" id="UP000002484"/>
    </source>
</evidence>
<feature type="compositionally biased region" description="Basic and acidic residues" evidence="1">
    <location>
        <begin position="117"/>
        <end position="126"/>
    </location>
</feature>
<proteinExistence type="predicted"/>
<dbReference type="InParanoid" id="E3JAN1"/>
<dbReference type="Gene3D" id="3.10.450.50">
    <property type="match status" value="1"/>
</dbReference>
<protein>
    <recommendedName>
        <fullName evidence="2">SnoaL-like domain-containing protein</fullName>
    </recommendedName>
</protein>
<organism evidence="3 4">
    <name type="scientific">Pseudofrankia inefficax (strain DSM 45817 / CECT 9037 / DDB 130130 / EuI1c)</name>
    <name type="common">Frankia inefficax</name>
    <dbReference type="NCBI Taxonomy" id="298654"/>
    <lineage>
        <taxon>Bacteria</taxon>
        <taxon>Bacillati</taxon>
        <taxon>Actinomycetota</taxon>
        <taxon>Actinomycetes</taxon>
        <taxon>Frankiales</taxon>
        <taxon>Frankiaceae</taxon>
        <taxon>Pseudofrankia</taxon>
    </lineage>
</organism>
<dbReference type="Pfam" id="PF13577">
    <property type="entry name" value="SnoaL_4"/>
    <property type="match status" value="1"/>
</dbReference>
<accession>E3JAN1</accession>